<proteinExistence type="predicted"/>
<accession>A0A077LV01</accession>
<evidence type="ECO:0000313" key="2">
    <source>
        <dbReference type="EMBL" id="CCH75854.1"/>
    </source>
</evidence>
<reference evidence="2 3" key="1">
    <citation type="journal article" date="2013" name="ISME J.">
        <title>A metabolic model for members of the genus Tetrasphaera involved in enhanced biological phosphorus removal.</title>
        <authorList>
            <person name="Kristiansen R."/>
            <person name="Nguyen H.T.T."/>
            <person name="Saunders A.M."/>
            <person name="Nielsen J.L."/>
            <person name="Wimmer R."/>
            <person name="Le V.Q."/>
            <person name="McIlroy S.J."/>
            <person name="Petrovski S."/>
            <person name="Seviour R.J."/>
            <person name="Calteau A."/>
            <person name="Nielsen K.L."/>
            <person name="Nielsen P.H."/>
        </authorList>
    </citation>
    <scope>NUCLEOTIDE SEQUENCE [LARGE SCALE GENOMIC DNA]</scope>
    <source>
        <strain evidence="2 3">T1-X7</strain>
    </source>
</reference>
<comment type="caution">
    <text evidence="2">The sequence shown here is derived from an EMBL/GenBank/DDBJ whole genome shotgun (WGS) entry which is preliminary data.</text>
</comment>
<name>A0A077LV01_9MICO</name>
<feature type="region of interest" description="Disordered" evidence="1">
    <location>
        <begin position="1"/>
        <end position="20"/>
    </location>
</feature>
<dbReference type="EMBL" id="CAJB01000001">
    <property type="protein sequence ID" value="CCH75854.1"/>
    <property type="molecule type" value="Genomic_DNA"/>
</dbReference>
<sequence>MRARAEAVGGSLVAGPTQDGGFLVETHVPLSGRPALTTTEATA</sequence>
<dbReference type="STRING" id="1194083.BN12_10001"/>
<protein>
    <submittedName>
        <fullName evidence="2">Uncharacterized protein</fullName>
    </submittedName>
</protein>
<gene>
    <name evidence="2" type="ORF">BN12_10001</name>
</gene>
<keyword evidence="3" id="KW-1185">Reference proteome</keyword>
<organism evidence="2 3">
    <name type="scientific">Nostocoides japonicum T1-X7</name>
    <dbReference type="NCBI Taxonomy" id="1194083"/>
    <lineage>
        <taxon>Bacteria</taxon>
        <taxon>Bacillati</taxon>
        <taxon>Actinomycetota</taxon>
        <taxon>Actinomycetes</taxon>
        <taxon>Micrococcales</taxon>
        <taxon>Intrasporangiaceae</taxon>
        <taxon>Nostocoides</taxon>
    </lineage>
</organism>
<evidence type="ECO:0000313" key="3">
    <source>
        <dbReference type="Proteomes" id="UP000035721"/>
    </source>
</evidence>
<dbReference type="AlphaFoldDB" id="A0A077LV01"/>
<evidence type="ECO:0000256" key="1">
    <source>
        <dbReference type="SAM" id="MobiDB-lite"/>
    </source>
</evidence>
<dbReference type="Proteomes" id="UP000035721">
    <property type="component" value="Unassembled WGS sequence"/>
</dbReference>